<evidence type="ECO:0000313" key="2">
    <source>
        <dbReference type="Proteomes" id="UP000287651"/>
    </source>
</evidence>
<evidence type="ECO:0000313" key="1">
    <source>
        <dbReference type="EMBL" id="RRT62389.1"/>
    </source>
</evidence>
<accession>A0A426ZEK1</accession>
<dbReference type="EMBL" id="AMZH03007005">
    <property type="protein sequence ID" value="RRT62389.1"/>
    <property type="molecule type" value="Genomic_DNA"/>
</dbReference>
<organism evidence="1 2">
    <name type="scientific">Ensete ventricosum</name>
    <name type="common">Abyssinian banana</name>
    <name type="synonym">Musa ensete</name>
    <dbReference type="NCBI Taxonomy" id="4639"/>
    <lineage>
        <taxon>Eukaryota</taxon>
        <taxon>Viridiplantae</taxon>
        <taxon>Streptophyta</taxon>
        <taxon>Embryophyta</taxon>
        <taxon>Tracheophyta</taxon>
        <taxon>Spermatophyta</taxon>
        <taxon>Magnoliopsida</taxon>
        <taxon>Liliopsida</taxon>
        <taxon>Zingiberales</taxon>
        <taxon>Musaceae</taxon>
        <taxon>Ensete</taxon>
    </lineage>
</organism>
<dbReference type="AlphaFoldDB" id="A0A426ZEK1"/>
<dbReference type="Proteomes" id="UP000287651">
    <property type="component" value="Unassembled WGS sequence"/>
</dbReference>
<protein>
    <submittedName>
        <fullName evidence="1">Uncharacterized protein</fullName>
    </submittedName>
</protein>
<proteinExistence type="predicted"/>
<gene>
    <name evidence="1" type="ORF">B296_00011663</name>
</gene>
<comment type="caution">
    <text evidence="1">The sequence shown here is derived from an EMBL/GenBank/DDBJ whole genome shotgun (WGS) entry which is preliminary data.</text>
</comment>
<name>A0A426ZEK1_ENSVE</name>
<sequence length="73" mass="8259">MDFDDKMWAGVKSGALGQSEDDVVGNSPGVRRELTESIRSLPRWRKGVRWKKIETRRKIVGGSQKACRELGRS</sequence>
<reference evidence="1 2" key="1">
    <citation type="journal article" date="2014" name="Agronomy (Basel)">
        <title>A Draft Genome Sequence for Ensete ventricosum, the Drought-Tolerant Tree Against Hunger.</title>
        <authorList>
            <person name="Harrison J."/>
            <person name="Moore K.A."/>
            <person name="Paszkiewicz K."/>
            <person name="Jones T."/>
            <person name="Grant M."/>
            <person name="Ambacheew D."/>
            <person name="Muzemil S."/>
            <person name="Studholme D.J."/>
        </authorList>
    </citation>
    <scope>NUCLEOTIDE SEQUENCE [LARGE SCALE GENOMIC DNA]</scope>
</reference>